<dbReference type="Gene3D" id="3.30.40.10">
    <property type="entry name" value="Zinc/RING finger domain, C3HC4 (zinc finger)"/>
    <property type="match status" value="1"/>
</dbReference>
<evidence type="ECO:0000256" key="4">
    <source>
        <dbReference type="ARBA" id="ARBA00022723"/>
    </source>
</evidence>
<dbReference type="PANTHER" id="PTHR22937">
    <property type="entry name" value="E3 UBIQUITIN-PROTEIN LIGASE RNF165"/>
    <property type="match status" value="1"/>
</dbReference>
<dbReference type="EC" id="2.3.2.27" evidence="2"/>
<keyword evidence="8" id="KW-0862">Zinc</keyword>
<dbReference type="GO" id="GO:0008270">
    <property type="term" value="F:zinc ion binding"/>
    <property type="evidence" value="ECO:0007669"/>
    <property type="project" value="UniProtKB-KW"/>
</dbReference>
<evidence type="ECO:0000313" key="13">
    <source>
        <dbReference type="Proteomes" id="UP000236928"/>
    </source>
</evidence>
<dbReference type="GO" id="GO:0061630">
    <property type="term" value="F:ubiquitin protein ligase activity"/>
    <property type="evidence" value="ECO:0007669"/>
    <property type="project" value="UniProtKB-EC"/>
</dbReference>
<dbReference type="PROSITE" id="PS50089">
    <property type="entry name" value="ZF_RING_2"/>
    <property type="match status" value="1"/>
</dbReference>
<name>A0A2P4YWM8_9CRYT</name>
<dbReference type="AlphaFoldDB" id="A0A2P4YWM8"/>
<protein>
    <recommendedName>
        <fullName evidence="2">RING-type E3 ubiquitin transferase</fullName>
        <ecNumber evidence="2">2.3.2.27</ecNumber>
    </recommendedName>
</protein>
<dbReference type="OrthoDB" id="8062037at2759"/>
<keyword evidence="7" id="KW-0833">Ubl conjugation pathway</keyword>
<evidence type="ECO:0000256" key="5">
    <source>
        <dbReference type="ARBA" id="ARBA00022741"/>
    </source>
</evidence>
<keyword evidence="4" id="KW-0479">Metal-binding</keyword>
<dbReference type="Proteomes" id="UP000236928">
    <property type="component" value="Unassembled WGS sequence"/>
</dbReference>
<dbReference type="SUPFAM" id="SSF57850">
    <property type="entry name" value="RING/U-box"/>
    <property type="match status" value="1"/>
</dbReference>
<evidence type="ECO:0000256" key="9">
    <source>
        <dbReference type="ARBA" id="ARBA00022840"/>
    </source>
</evidence>
<reference evidence="12 13" key="1">
    <citation type="submission" date="2014-04" db="EMBL/GenBank/DDBJ databases">
        <title>Comparative Genomics of Cryptosporidium Species.</title>
        <authorList>
            <person name="Silva J.C."/>
            <person name="Su Q."/>
            <person name="Chalmers R."/>
            <person name="Chibucos M.C."/>
            <person name="Elwin K."/>
            <person name="Godinez A."/>
            <person name="Guo F."/>
            <person name="Huynh K."/>
            <person name="Orvis J."/>
            <person name="Ott S."/>
            <person name="Sadzewicz L."/>
            <person name="Sengamalay N."/>
            <person name="Shetty A."/>
            <person name="Sun M."/>
            <person name="Tallon L."/>
            <person name="Xiao L."/>
            <person name="Zhang H."/>
            <person name="Fraser C.M."/>
            <person name="Zhu G."/>
            <person name="Kissinger J."/>
            <person name="Widmer G."/>
        </authorList>
    </citation>
    <scope>NUCLEOTIDE SEQUENCE [LARGE SCALE GENOMIC DNA]</scope>
    <source>
        <strain evidence="12 13">UKMEL1</strain>
    </source>
</reference>
<evidence type="ECO:0000256" key="3">
    <source>
        <dbReference type="ARBA" id="ARBA00022679"/>
    </source>
</evidence>
<dbReference type="SMART" id="SM00184">
    <property type="entry name" value="RING"/>
    <property type="match status" value="1"/>
</dbReference>
<evidence type="ECO:0000259" key="11">
    <source>
        <dbReference type="PROSITE" id="PS50089"/>
    </source>
</evidence>
<keyword evidence="13" id="KW-1185">Reference proteome</keyword>
<evidence type="ECO:0000256" key="1">
    <source>
        <dbReference type="ARBA" id="ARBA00000900"/>
    </source>
</evidence>
<evidence type="ECO:0000256" key="8">
    <source>
        <dbReference type="ARBA" id="ARBA00022833"/>
    </source>
</evidence>
<dbReference type="GO" id="GO:0005524">
    <property type="term" value="F:ATP binding"/>
    <property type="evidence" value="ECO:0007669"/>
    <property type="project" value="UniProtKB-KW"/>
</dbReference>
<dbReference type="InterPro" id="IPR013083">
    <property type="entry name" value="Znf_RING/FYVE/PHD"/>
</dbReference>
<keyword evidence="5" id="KW-0547">Nucleotide-binding</keyword>
<comment type="caution">
    <text evidence="12">The sequence shown here is derived from an EMBL/GenBank/DDBJ whole genome shotgun (WGS) entry which is preliminary data.</text>
</comment>
<dbReference type="InterPro" id="IPR001841">
    <property type="entry name" value="Znf_RING"/>
</dbReference>
<proteinExistence type="predicted"/>
<organism evidence="12 13">
    <name type="scientific">Cryptosporidium meleagridis</name>
    <dbReference type="NCBI Taxonomy" id="93969"/>
    <lineage>
        <taxon>Eukaryota</taxon>
        <taxon>Sar</taxon>
        <taxon>Alveolata</taxon>
        <taxon>Apicomplexa</taxon>
        <taxon>Conoidasida</taxon>
        <taxon>Coccidia</taxon>
        <taxon>Eucoccidiorida</taxon>
        <taxon>Eimeriorina</taxon>
        <taxon>Cryptosporidiidae</taxon>
        <taxon>Cryptosporidium</taxon>
    </lineage>
</organism>
<evidence type="ECO:0000256" key="6">
    <source>
        <dbReference type="ARBA" id="ARBA00022771"/>
    </source>
</evidence>
<dbReference type="InterPro" id="IPR029067">
    <property type="entry name" value="CDC48_domain_2-like_sf"/>
</dbReference>
<sequence>MDSGEQLKNVLSRIQLLPWKEQHDIELLLKVLRKYEVENRVLKPFDKVYIDERNYFVVLFCDPVEGGALSDSTQVFANGKPLMSLQKVHFLALPPFNAALSPLAQKVSTIRLNRILQDQREFEREIEVSNSEVENLCGSDQLYRLYIEPYFQKKRREPIYVGRKVEIDGITFLVWACEPTQVGVIDGNTEVYINWDCFGEFKRIHVMPFSDTLPQTYSFDIFQDYLKPFLSRYTFHPFSEGESFTYNGVQFKIIATDPVGVKARIGDNTTIYCQGSLTPSIVDLLPVHLLENIIRLPPRSRPFSILQALAHLPPSDVDRIFGSADSNNTRGINNEIVNKITQKSYHYGEGSETCSSSDDAPLCTVCLSEVNEGDFVVRLDCQHIFHHQCIKEWFKMSVICPLCKVDVRGGNSD</sequence>
<evidence type="ECO:0000256" key="2">
    <source>
        <dbReference type="ARBA" id="ARBA00012483"/>
    </source>
</evidence>
<dbReference type="Pfam" id="PF13639">
    <property type="entry name" value="zf-RING_2"/>
    <property type="match status" value="1"/>
</dbReference>
<accession>A0A2P4YWM8</accession>
<dbReference type="InterPro" id="IPR045191">
    <property type="entry name" value="MBR1/2-like"/>
</dbReference>
<feature type="domain" description="RING-type" evidence="11">
    <location>
        <begin position="363"/>
        <end position="404"/>
    </location>
</feature>
<dbReference type="Gene3D" id="3.10.330.10">
    <property type="match status" value="2"/>
</dbReference>
<evidence type="ECO:0000256" key="10">
    <source>
        <dbReference type="PROSITE-ProRule" id="PRU00175"/>
    </source>
</evidence>
<comment type="catalytic activity">
    <reaction evidence="1">
        <text>S-ubiquitinyl-[E2 ubiquitin-conjugating enzyme]-L-cysteine + [acceptor protein]-L-lysine = [E2 ubiquitin-conjugating enzyme]-L-cysteine + N(6)-ubiquitinyl-[acceptor protein]-L-lysine.</text>
        <dbReference type="EC" id="2.3.2.27"/>
    </reaction>
</comment>
<dbReference type="VEuPathDB" id="CryptoDB:CmeUKMEL1_00685"/>
<gene>
    <name evidence="12" type="ORF">CmeUKMEL1_00685</name>
</gene>
<dbReference type="EMBL" id="JIBK01000002">
    <property type="protein sequence ID" value="POM82096.1"/>
    <property type="molecule type" value="Genomic_DNA"/>
</dbReference>
<evidence type="ECO:0000313" key="12">
    <source>
        <dbReference type="EMBL" id="POM82096.1"/>
    </source>
</evidence>
<keyword evidence="3" id="KW-0808">Transferase</keyword>
<dbReference type="PANTHER" id="PTHR22937:SF65">
    <property type="entry name" value="E3 UBIQUITIN-PROTEIN LIGASE ARK2C"/>
    <property type="match status" value="1"/>
</dbReference>
<dbReference type="SUPFAM" id="SSF54585">
    <property type="entry name" value="Cdc48 domain 2-like"/>
    <property type="match status" value="1"/>
</dbReference>
<keyword evidence="6 10" id="KW-0863">Zinc-finger</keyword>
<keyword evidence="9" id="KW-0067">ATP-binding</keyword>
<evidence type="ECO:0000256" key="7">
    <source>
        <dbReference type="ARBA" id="ARBA00022786"/>
    </source>
</evidence>